<reference evidence="2 3" key="1">
    <citation type="submission" date="2006-03" db="EMBL/GenBank/DDBJ databases">
        <title>Complete sequence of Shewanella denitrificans OS217.</title>
        <authorList>
            <consortium name="US DOE Joint Genome Institute"/>
            <person name="Copeland A."/>
            <person name="Lucas S."/>
            <person name="Lapidus A."/>
            <person name="Barry K."/>
            <person name="Detter J.C."/>
            <person name="Glavina del Rio T."/>
            <person name="Hammon N."/>
            <person name="Israni S."/>
            <person name="Dalin E."/>
            <person name="Tice H."/>
            <person name="Pitluck S."/>
            <person name="Brettin T."/>
            <person name="Bruce D."/>
            <person name="Han C."/>
            <person name="Tapia R."/>
            <person name="Gilna P."/>
            <person name="Kiss H."/>
            <person name="Schmutz J."/>
            <person name="Larimer F."/>
            <person name="Land M."/>
            <person name="Hauser L."/>
            <person name="Kyrpides N."/>
            <person name="Lykidis A."/>
            <person name="Richardson P."/>
        </authorList>
    </citation>
    <scope>NUCLEOTIDE SEQUENCE [LARGE SCALE GENOMIC DNA]</scope>
    <source>
        <strain evidence="3">OS217 / ATCC BAA-1090 / DSM 15013</strain>
    </source>
</reference>
<evidence type="ECO:0000313" key="2">
    <source>
        <dbReference type="EMBL" id="ABE55637.1"/>
    </source>
</evidence>
<evidence type="ECO:0000313" key="3">
    <source>
        <dbReference type="Proteomes" id="UP000001982"/>
    </source>
</evidence>
<dbReference type="Proteomes" id="UP000001982">
    <property type="component" value="Chromosome"/>
</dbReference>
<dbReference type="eggNOG" id="ENOG5033AD4">
    <property type="taxonomic scope" value="Bacteria"/>
</dbReference>
<dbReference type="STRING" id="318161.Sden_2357"/>
<proteinExistence type="predicted"/>
<organism evidence="2 3">
    <name type="scientific">Shewanella denitrificans (strain OS217 / ATCC BAA-1090 / DSM 15013)</name>
    <dbReference type="NCBI Taxonomy" id="318161"/>
    <lineage>
        <taxon>Bacteria</taxon>
        <taxon>Pseudomonadati</taxon>
        <taxon>Pseudomonadota</taxon>
        <taxon>Gammaproteobacteria</taxon>
        <taxon>Alteromonadales</taxon>
        <taxon>Shewanellaceae</taxon>
        <taxon>Shewanella</taxon>
    </lineage>
</organism>
<dbReference type="EMBL" id="CP000302">
    <property type="protein sequence ID" value="ABE55637.1"/>
    <property type="molecule type" value="Genomic_DNA"/>
</dbReference>
<dbReference type="OrthoDB" id="6271873at2"/>
<sequence length="108" mass="11887">MLSLFFACYLTFCCFALAMFGNFRDVFARPIKPLWSNGLRLLAWGSLCLGYAVCINTQGVAYGSVIYMGLCTLAALLVVLSLNYKPKQLPSLMLLSLVFVSLDALKAM</sequence>
<feature type="transmembrane region" description="Helical" evidence="1">
    <location>
        <begin position="38"/>
        <end position="55"/>
    </location>
</feature>
<name>Q12LN9_SHEDO</name>
<evidence type="ECO:0008006" key="4">
    <source>
        <dbReference type="Google" id="ProtNLM"/>
    </source>
</evidence>
<feature type="transmembrane region" description="Helical" evidence="1">
    <location>
        <begin position="62"/>
        <end position="82"/>
    </location>
</feature>
<keyword evidence="1" id="KW-0472">Membrane</keyword>
<evidence type="ECO:0000256" key="1">
    <source>
        <dbReference type="SAM" id="Phobius"/>
    </source>
</evidence>
<dbReference type="RefSeq" id="WP_011496788.1">
    <property type="nucleotide sequence ID" value="NC_007954.1"/>
</dbReference>
<protein>
    <recommendedName>
        <fullName evidence="4">DUF3325 domain-containing protein</fullName>
    </recommendedName>
</protein>
<dbReference type="KEGG" id="sdn:Sden_2357"/>
<keyword evidence="1" id="KW-1133">Transmembrane helix</keyword>
<dbReference type="InterPro" id="IPR021762">
    <property type="entry name" value="DUF3325"/>
</dbReference>
<keyword evidence="1" id="KW-0812">Transmembrane</keyword>
<dbReference type="AlphaFoldDB" id="Q12LN9"/>
<accession>Q12LN9</accession>
<keyword evidence="3" id="KW-1185">Reference proteome</keyword>
<gene>
    <name evidence="2" type="ordered locus">Sden_2357</name>
</gene>
<dbReference type="HOGENOM" id="CLU_144870_2_0_6"/>
<dbReference type="Pfam" id="PF11804">
    <property type="entry name" value="DUF3325"/>
    <property type="match status" value="1"/>
</dbReference>